<gene>
    <name evidence="1" type="ORF">IF1G_00871</name>
</gene>
<proteinExistence type="predicted"/>
<evidence type="ECO:0000313" key="1">
    <source>
        <dbReference type="EMBL" id="TQW00940.1"/>
    </source>
</evidence>
<dbReference type="AlphaFoldDB" id="A0A545VH23"/>
<comment type="caution">
    <text evidence="1">The sequence shown here is derived from an EMBL/GenBank/DDBJ whole genome shotgun (WGS) entry which is preliminary data.</text>
</comment>
<accession>A0A545VH23</accession>
<organism evidence="1 2">
    <name type="scientific">Cordyceps javanica</name>
    <dbReference type="NCBI Taxonomy" id="43265"/>
    <lineage>
        <taxon>Eukaryota</taxon>
        <taxon>Fungi</taxon>
        <taxon>Dikarya</taxon>
        <taxon>Ascomycota</taxon>
        <taxon>Pezizomycotina</taxon>
        <taxon>Sordariomycetes</taxon>
        <taxon>Hypocreomycetidae</taxon>
        <taxon>Hypocreales</taxon>
        <taxon>Cordycipitaceae</taxon>
        <taxon>Cordyceps</taxon>
    </lineage>
</organism>
<protein>
    <submittedName>
        <fullName evidence="1">Uncharacterized protein</fullName>
    </submittedName>
</protein>
<dbReference type="Proteomes" id="UP000315783">
    <property type="component" value="Unassembled WGS sequence"/>
</dbReference>
<evidence type="ECO:0000313" key="2">
    <source>
        <dbReference type="Proteomes" id="UP000315783"/>
    </source>
</evidence>
<sequence>MVRTHAQPSGVTTPRVMCRRLSMRGGRHMDGGCRRMAFSECGPFGGAQGFWSSTEKNNANGCSICYLNWPDTFSAMVVCAQRYRDGERLTAR</sequence>
<dbReference type="EMBL" id="SPUK01000001">
    <property type="protein sequence ID" value="TQW00940.1"/>
    <property type="molecule type" value="Genomic_DNA"/>
</dbReference>
<keyword evidence="2" id="KW-1185">Reference proteome</keyword>
<name>A0A545VH23_9HYPO</name>
<reference evidence="1 2" key="1">
    <citation type="journal article" date="2019" name="Appl. Microbiol. Biotechnol.">
        <title>Genome sequence of Isaria javanica and comparative genome analysis insights into family S53 peptidase evolution in fungal entomopathogens.</title>
        <authorList>
            <person name="Lin R."/>
            <person name="Zhang X."/>
            <person name="Xin B."/>
            <person name="Zou M."/>
            <person name="Gao Y."/>
            <person name="Qin F."/>
            <person name="Hu Q."/>
            <person name="Xie B."/>
            <person name="Cheng X."/>
        </authorList>
    </citation>
    <scope>NUCLEOTIDE SEQUENCE [LARGE SCALE GENOMIC DNA]</scope>
    <source>
        <strain evidence="1 2">IJ1G</strain>
    </source>
</reference>